<dbReference type="Pfam" id="PF02687">
    <property type="entry name" value="FtsX"/>
    <property type="match status" value="1"/>
</dbReference>
<feature type="domain" description="ABC3 transporter permease C-terminal" evidence="8">
    <location>
        <begin position="270"/>
        <end position="400"/>
    </location>
</feature>
<feature type="transmembrane region" description="Helical" evidence="7">
    <location>
        <begin position="20"/>
        <end position="38"/>
    </location>
</feature>
<keyword evidence="5 7" id="KW-1133">Transmembrane helix</keyword>
<comment type="caution">
    <text evidence="10">The sequence shown here is derived from an EMBL/GenBank/DDBJ whole genome shotgun (WGS) entry which is preliminary data.</text>
</comment>
<dbReference type="InterPro" id="IPR003838">
    <property type="entry name" value="ABC3_permease_C"/>
</dbReference>
<keyword evidence="4 7" id="KW-0812">Transmembrane</keyword>
<protein>
    <submittedName>
        <fullName evidence="10">ABC-type lipoprotein release transport system permease subunit</fullName>
    </submittedName>
</protein>
<organism evidence="10 11">
    <name type="scientific">Sediminitomix flava</name>
    <dbReference type="NCBI Taxonomy" id="379075"/>
    <lineage>
        <taxon>Bacteria</taxon>
        <taxon>Pseudomonadati</taxon>
        <taxon>Bacteroidota</taxon>
        <taxon>Cytophagia</taxon>
        <taxon>Cytophagales</taxon>
        <taxon>Flammeovirgaceae</taxon>
        <taxon>Sediminitomix</taxon>
    </lineage>
</organism>
<sequence length="407" mass="45108">MLAVLSWRNVWRNKTRSSVIITAVAVGITLTALGIAFIEGMMQQSILNGIKNSSAHIQIHQKTFLQSKEIKYQIKDADPLIEKLKQQEEVVAISERVISTGVAASAHNSLGVQINGVNTETERNFSGIAENIIDGDYFDTKMRRRQKPVVISKRLADKLKLKIRSKLILTMQDKDNELVGMQFKVVGIFQTASQAFDEGNVFVRQHDLEELLKVDGIHEIAIMLKDMKQVPAMKAKIEHFVSSDDLVETWKEAQPELAVFAESMGFTNAIIIMIFMMGVTFGIMNTMLMAVFERTREIGTLMAVGMKKIRIVKMVILETLFLTGIGGLIGLGLGLLSTSYFHYTGIDLSIFGEGMASFGFDTIVRPSLSPETIFGITLAIIATALISAIYPAIKAIKLKPVEAIRTH</sequence>
<feature type="transmembrane region" description="Helical" evidence="7">
    <location>
        <begin position="269"/>
        <end position="291"/>
    </location>
</feature>
<dbReference type="PANTHER" id="PTHR30489">
    <property type="entry name" value="LIPOPROTEIN-RELEASING SYSTEM TRANSMEMBRANE PROTEIN LOLE"/>
    <property type="match status" value="1"/>
</dbReference>
<keyword evidence="11" id="KW-1185">Reference proteome</keyword>
<feature type="transmembrane region" description="Helical" evidence="7">
    <location>
        <begin position="373"/>
        <end position="393"/>
    </location>
</feature>
<dbReference type="AlphaFoldDB" id="A0A315ZIQ5"/>
<dbReference type="EMBL" id="QGDO01000001">
    <property type="protein sequence ID" value="PWJ44584.1"/>
    <property type="molecule type" value="Genomic_DNA"/>
</dbReference>
<evidence type="ECO:0000259" key="9">
    <source>
        <dbReference type="Pfam" id="PF12704"/>
    </source>
</evidence>
<keyword evidence="6 7" id="KW-0472">Membrane</keyword>
<evidence type="ECO:0000313" key="11">
    <source>
        <dbReference type="Proteomes" id="UP000245535"/>
    </source>
</evidence>
<feature type="domain" description="MacB-like periplasmic core" evidence="9">
    <location>
        <begin position="19"/>
        <end position="239"/>
    </location>
</feature>
<evidence type="ECO:0000256" key="3">
    <source>
        <dbReference type="ARBA" id="ARBA00022475"/>
    </source>
</evidence>
<dbReference type="OrthoDB" id="9784014at2"/>
<dbReference type="GO" id="GO:0098797">
    <property type="term" value="C:plasma membrane protein complex"/>
    <property type="evidence" value="ECO:0007669"/>
    <property type="project" value="TreeGrafter"/>
</dbReference>
<evidence type="ECO:0000256" key="4">
    <source>
        <dbReference type="ARBA" id="ARBA00022692"/>
    </source>
</evidence>
<evidence type="ECO:0000256" key="1">
    <source>
        <dbReference type="ARBA" id="ARBA00004651"/>
    </source>
</evidence>
<dbReference type="Proteomes" id="UP000245535">
    <property type="component" value="Unassembled WGS sequence"/>
</dbReference>
<evidence type="ECO:0000256" key="5">
    <source>
        <dbReference type="ARBA" id="ARBA00022989"/>
    </source>
</evidence>
<accession>A0A315ZIQ5</accession>
<evidence type="ECO:0000256" key="7">
    <source>
        <dbReference type="SAM" id="Phobius"/>
    </source>
</evidence>
<name>A0A315ZIQ5_SEDFL</name>
<reference evidence="10 11" key="1">
    <citation type="submission" date="2018-03" db="EMBL/GenBank/DDBJ databases">
        <title>Genomic Encyclopedia of Archaeal and Bacterial Type Strains, Phase II (KMG-II): from individual species to whole genera.</title>
        <authorList>
            <person name="Goeker M."/>
        </authorList>
    </citation>
    <scope>NUCLEOTIDE SEQUENCE [LARGE SCALE GENOMIC DNA]</scope>
    <source>
        <strain evidence="10 11">DSM 28229</strain>
    </source>
</reference>
<dbReference type="GO" id="GO:0044874">
    <property type="term" value="P:lipoprotein localization to outer membrane"/>
    <property type="evidence" value="ECO:0007669"/>
    <property type="project" value="TreeGrafter"/>
</dbReference>
<keyword evidence="10" id="KW-0449">Lipoprotein</keyword>
<feature type="transmembrane region" description="Helical" evidence="7">
    <location>
        <begin position="311"/>
        <end position="336"/>
    </location>
</feature>
<comment type="similarity">
    <text evidence="2">Belongs to the ABC-4 integral membrane protein family. LolC/E subfamily.</text>
</comment>
<keyword evidence="3" id="KW-1003">Cell membrane</keyword>
<evidence type="ECO:0000313" key="10">
    <source>
        <dbReference type="EMBL" id="PWJ44584.1"/>
    </source>
</evidence>
<comment type="subcellular location">
    <subcellularLocation>
        <location evidence="1">Cell membrane</location>
        <topology evidence="1">Multi-pass membrane protein</topology>
    </subcellularLocation>
</comment>
<dbReference type="InterPro" id="IPR025857">
    <property type="entry name" value="MacB_PCD"/>
</dbReference>
<proteinExistence type="inferred from homology"/>
<dbReference type="InterPro" id="IPR051447">
    <property type="entry name" value="Lipoprotein-release_system"/>
</dbReference>
<evidence type="ECO:0000256" key="2">
    <source>
        <dbReference type="ARBA" id="ARBA00005236"/>
    </source>
</evidence>
<evidence type="ECO:0000256" key="6">
    <source>
        <dbReference type="ARBA" id="ARBA00023136"/>
    </source>
</evidence>
<evidence type="ECO:0000259" key="8">
    <source>
        <dbReference type="Pfam" id="PF02687"/>
    </source>
</evidence>
<dbReference type="PANTHER" id="PTHR30489:SF0">
    <property type="entry name" value="LIPOPROTEIN-RELEASING SYSTEM TRANSMEMBRANE PROTEIN LOLE"/>
    <property type="match status" value="1"/>
</dbReference>
<gene>
    <name evidence="10" type="ORF">BC781_101955</name>
</gene>
<dbReference type="Pfam" id="PF12704">
    <property type="entry name" value="MacB_PCD"/>
    <property type="match status" value="1"/>
</dbReference>
<dbReference type="RefSeq" id="WP_109616067.1">
    <property type="nucleotide sequence ID" value="NZ_QGDO01000001.1"/>
</dbReference>